<dbReference type="InterPro" id="IPR001343">
    <property type="entry name" value="Hemolysn_Ca-bd"/>
</dbReference>
<dbReference type="GO" id="GO:0005509">
    <property type="term" value="F:calcium ion binding"/>
    <property type="evidence" value="ECO:0007669"/>
    <property type="project" value="InterPro"/>
</dbReference>
<comment type="caution">
    <text evidence="2">The sequence shown here is derived from an EMBL/GenBank/DDBJ whole genome shotgun (WGS) entry which is preliminary data.</text>
</comment>
<feature type="compositionally biased region" description="Polar residues" evidence="1">
    <location>
        <begin position="262"/>
        <end position="280"/>
    </location>
</feature>
<feature type="compositionally biased region" description="Basic and acidic residues" evidence="1">
    <location>
        <begin position="467"/>
        <end position="476"/>
    </location>
</feature>
<dbReference type="Pfam" id="PF00353">
    <property type="entry name" value="HemolysinCabind"/>
    <property type="match status" value="2"/>
</dbReference>
<keyword evidence="3" id="KW-1185">Reference proteome</keyword>
<evidence type="ECO:0000256" key="1">
    <source>
        <dbReference type="SAM" id="MobiDB-lite"/>
    </source>
</evidence>
<evidence type="ECO:0000313" key="3">
    <source>
        <dbReference type="Proteomes" id="UP000232163"/>
    </source>
</evidence>
<proteinExistence type="predicted"/>
<dbReference type="InterPro" id="IPR018511">
    <property type="entry name" value="Hemolysin-typ_Ca-bd_CS"/>
</dbReference>
<dbReference type="SUPFAM" id="SSF51120">
    <property type="entry name" value="beta-Roll"/>
    <property type="match status" value="2"/>
</dbReference>
<organism evidence="2 3">
    <name type="scientific">Phyllobacterium zundukense</name>
    <dbReference type="NCBI Taxonomy" id="1867719"/>
    <lineage>
        <taxon>Bacteria</taxon>
        <taxon>Pseudomonadati</taxon>
        <taxon>Pseudomonadota</taxon>
        <taxon>Alphaproteobacteria</taxon>
        <taxon>Hyphomicrobiales</taxon>
        <taxon>Phyllobacteriaceae</taxon>
        <taxon>Phyllobacterium</taxon>
    </lineage>
</organism>
<gene>
    <name evidence="2" type="ORF">B5P45_00035</name>
</gene>
<feature type="region of interest" description="Disordered" evidence="1">
    <location>
        <begin position="195"/>
        <end position="284"/>
    </location>
</feature>
<dbReference type="SUPFAM" id="SSF69318">
    <property type="entry name" value="Integrin alpha N-terminal domain"/>
    <property type="match status" value="2"/>
</dbReference>
<name>A0A2N9W558_9HYPH</name>
<reference evidence="2 3" key="1">
    <citation type="journal article" date="2017" name="Int J Environ Stud">
        <title>Does the Miocene-Pliocene relict legume Oxytropis triphylla form nitrogen-fixing nodules with a combination of bacterial strains?</title>
        <authorList>
            <person name="Safronova V."/>
            <person name="Belimov A."/>
            <person name="Sazanova A."/>
            <person name="Kuznetsova I."/>
            <person name="Popova J."/>
            <person name="Andronov E."/>
            <person name="Verkhozina A."/>
            <person name="Tikhonovich I."/>
        </authorList>
    </citation>
    <scope>NUCLEOTIDE SEQUENCE [LARGE SCALE GENOMIC DNA]</scope>
    <source>
        <strain evidence="2 3">Tri-38</strain>
    </source>
</reference>
<dbReference type="InterPro" id="IPR011049">
    <property type="entry name" value="Serralysin-like_metalloprot_C"/>
</dbReference>
<dbReference type="InterPro" id="IPR028994">
    <property type="entry name" value="Integrin_alpha_N"/>
</dbReference>
<feature type="compositionally biased region" description="Basic and acidic residues" evidence="1">
    <location>
        <begin position="220"/>
        <end position="242"/>
    </location>
</feature>
<dbReference type="EMBL" id="MZMT01000002">
    <property type="protein sequence ID" value="PIO46876.1"/>
    <property type="molecule type" value="Genomic_DNA"/>
</dbReference>
<feature type="compositionally biased region" description="Basic and acidic residues" evidence="1">
    <location>
        <begin position="250"/>
        <end position="261"/>
    </location>
</feature>
<feature type="region of interest" description="Disordered" evidence="1">
    <location>
        <begin position="438"/>
        <end position="479"/>
    </location>
</feature>
<protein>
    <submittedName>
        <fullName evidence="2">Uncharacterized protein</fullName>
    </submittedName>
</protein>
<evidence type="ECO:0000313" key="2">
    <source>
        <dbReference type="EMBL" id="PIO46876.1"/>
    </source>
</evidence>
<dbReference type="KEGG" id="pht:BLM14_21080"/>
<dbReference type="PRINTS" id="PR00313">
    <property type="entry name" value="CABNDNGRPT"/>
</dbReference>
<feature type="compositionally biased region" description="Basic and acidic residues" evidence="1">
    <location>
        <begin position="195"/>
        <end position="213"/>
    </location>
</feature>
<dbReference type="Gene3D" id="3.90.930.1">
    <property type="match status" value="4"/>
</dbReference>
<dbReference type="Proteomes" id="UP000232163">
    <property type="component" value="Unassembled WGS sequence"/>
</dbReference>
<accession>A0A2N9W558</accession>
<sequence>MNSGPGSVVDYGRFLSPNIFAGIDQRVGSQTPILERSKVYHYTESALRGKVKNYVDAAYTWGSSGYQLRGSVTVIGKDAYQLQGTIRPFEEDFDFKINAWYEAPAKWAAEKITDYLAGKPGTAFKISFLDEFNQRIGTGKTVNAVFTTADLQLADRLRTEGLDWLDAMPPSIPDQGQTYRQAENVSMQNLARYEAQQRADTQQRHTLDARDQRSANADLADARESRTLGARDDAREARDRAASRAAQLENFHDKIDARQVEKTNPTSGAKQQLTGMQPSERTMAERTRRENIERAKQQDRRFNTVTPSITPSIENHYGGTSFQGSWANDPNMPTFDPNHASGGLTPGFQAAPAVTQPKPAPRPVVAIPVARPPQYLALPKIGPIPAQKPAAPSTVAGFFGGLVGAIGGVIGGIAGIVGGIFGAIGEVIGGIFGGGSSSPSNKGAGHGSDSGGRNSGASKGMGAATRESTRNEDHKSQWGRPVLLDLSGNGLTVDALSSSSQFVDLNGDGYLHRTAWAGEGTGVLIIDTNGDGKINQSNEFIFTEWDKSATGDLEAIRNVFDTNHNGKLDAGDARWAEFKVMVNGQMQSLDALGIASIDLTPKGSGQNFADGSAIVGRTEFTRTDGTTGTVGDAVLASDPNGYIVKRTSVTYADGSTTEDILAYNKDGSLAFRNLITRSADGLTKTTQFDDDGNGTFDRSQIEVLRLAGLLTGDPSAIEGTPGDDYIAGTDGNDTIRGGSGNDTFYGKAGSDILIGGGGTNQADYDGSAVDYTFTRNADGTVTVAHATNGVDTLIDIDAVWFYGENQWYSLDDLAPHGTGTRVSVGTAGDDYLAGTDGNDILRGGDGNDTLFGGHGNDVIKGGGGSYNQADYDGVAADYTFTRNADGTVTVAHATNGVDTLSEINGLWFNGEEKWYSLDELAPLNSGETVSVGTGNGNYFGGTDYADRINFTGGSGNYVDAGGGSDTVVFAGDVTAYRILGEGDRFTVTHAATGDSVQFTNVEFIKFAGAPALSLVDIVANSGHVPGATWSEPQIIDKSRTRTISNFNADGSLLNRTTIVTSADRKTITTTVDQDGDGLADQSETFVTNADGSTVTTTRAFSLDGSLSKQINVTASADGLSKTTRTDANGDGVYELNTIEMTIIDADGGRTRTVDSKSADGTLIATTITRTSADNRTRTVQYDHSGNGTFDESETTSIAVDGSGQITTTVSSFNADQSLRDKTITVTSADGLSQTTSSDLTGDGVVDRVTSQVTVVGADTSRTQTEEVWSADGTLLAKSITTTSGDGKTITVDEDQNGDGAWDSRTTVIVNADGSTTQTVMGLNPDGSLLSKAIAVTTADGLSTTTSSDLNGDGTIDRTETDVTTVNADGSRTQTVVAKNADVSIISRTVKTTSADSLTQTVEQDLNGDGLIDQVVSTVIVLNADGSRQQTTTTRSGDGALLGKTVTLTSTDRKTTTVTTDSDGDGNVDQTAIQVLNADGSKTATITRTNSVGALLAKSVTTTSANGLDVTTTDDVDGDGSIDKKTVDLTVLNANGSRTRTVTTTSGNGALISETVTKVSANGLVKTVDVNVDGSGPVDAKTTETSIFNADGSITKTVSNYAGTSLKDRTVTTVSANGLNSSAQIDADGNGTVDRIATSSKTLNTDGSTVETIETRSVSGTLLAKSVRNTSANGRNISVDEDVNGDGAIDTRRTVLVNADGSTTETVREFNPNGTLVAKSVTDTSANGLSKTIHSDLNGDGTDDAVTTDVMSLNADGSRAQTVASRSSDGTLLGTATTTTSANGLTRTLEKDITGDGVVDEVTTSAVIINADGSRQEMAETRSGNDTLLGKTVTLTSADRRTTTITTDDNGDGEVDQTIVEVLNVDGSRTRTVTRTNADGTIYARSISTTSASGLTVTTWNDVNGDGVIDEKIVDTTILNADGSRTQTVTTTSSDGTLLDKTVTTIFTNGLVISVDTDLNGDGSVDTTVWDATVLNADGSVTKTVSEVAGSALIDRTITTVSANGLTSIVQSDLDGNGTVDATATTTKALNADGSTVETLSTINASGNLISKSVTTVSANANSTSLDDDINGDGVVDRHETRVVNADGSTTQTVDQYKANGSLMSRSVTETSADGLSTITRIDSSGDGVFDLSTNDTTVLNADGSRTRSIVELGANDTPAWRTTVVVSANGLTKATTWALGTGATLRSMSEVSVLNADGSTIQTVSYNKANGTLESNTTTTLSADKRTTTVVKDIDGDGKTNQQALTVENADGSTVQTLTDYGPDGTTVIGKKAITTSADSLSETIDYDIDGNGTIDTRTTRTVVLNPNGSKTETLSTFGSGGLVLKGKTVADTSADGLTVATKWDTTGTGSFNRTETDATVLNTDGSRTRTISIFAAGVLTKRQLIGTSANGLSVTTQWDTIGSGTYDQKATDVTTINSDGSRTRTVANTKSDGTVLSWSVETTSADGRTVTVQDERAGLGQRTRKIVRDILADGSIVDTVLTTDASGNATDWTVTSSLADGRYVTIERETNGDDNVDQKEERIQAVDGSLTTTITGFRADHGVANRTTAKVSADGLTTTTEWDLDGEGTIDRRRTTTNTFNVDGSQRSVTSDTDETGKLVSRTTIVRNADGTTRTTSRDVNGSGTVDQVETVTVDLSGASITTVTNSAEARELSNLVAGEVYWAKAIAAKVETTVSTDGLMATVRSDFDGNGTFEHVMVSKTQIDGSIVSTITETNADGSVKAKGTITTSADGLVTVLNKDANNDGTYDRTETAVTRNDGSITLTAVDRNTNGSLKETVTESFTAAGKLLSSLTTDSAGRKTAEIMLNVDGTTTAKTFAAAGGQQLSVSQLNTKGILTSATLYDPLNANPWSRVEQSFDAAGKKTLEKQFNDDGIRADITFDAASGQQKQVNFYSATNVLTGTTTYDWTSVNPWTRMERSYNAAGQITYQNEFQDNGTRTAYTYDPANAQAWTQIVQSFDTANRLTYQNQFNDNGTRSAITLDPTNAQPWSRVDQNFDTANRLTYQLNSNDDGTKTAYTWDATNAQTWSYIVQLLDTTGSLTTQYNIYDNSTQIHIVYDPHNIATWSNIQYHFNAAGQLLLDMPTFDNGTRTETYFDPTNAQTWSRIVRTFNSAGTPVTETQYYDDGRRIELSNYSNGRFHLGMRYASNGNFEGKTEYYDNGGYKVWRLTYSWTEYNASGQVIGHWSHMTDKDPILLDLNGDNHIDLRPFDPQEFADDTGPKYDWDEDGIRDGTAWVGPQDGFLAIDLGSDGAAGADGLIDQARELAFSMWPEGITEGDEPTDLEALRLVFDTNHDDVLDSNDARWNEFRVWQDLNQNGISDQGELKTMSEAGIRLVNLLPSSQGATQFPDGSAITGTSSYEMTDGTTRLVGDATLAFASSVRASNPA</sequence>
<feature type="compositionally biased region" description="Gly residues" evidence="1">
    <location>
        <begin position="444"/>
        <end position="454"/>
    </location>
</feature>
<dbReference type="PROSITE" id="PS00330">
    <property type="entry name" value="HEMOLYSIN_CALCIUM"/>
    <property type="match status" value="2"/>
</dbReference>